<gene>
    <name evidence="1" type="ORF">EHQ30_04275</name>
</gene>
<dbReference type="SMART" id="SM00855">
    <property type="entry name" value="PGAM"/>
    <property type="match status" value="1"/>
</dbReference>
<dbReference type="Proteomes" id="UP000297891">
    <property type="component" value="Unassembled WGS sequence"/>
</dbReference>
<dbReference type="SUPFAM" id="SSF53254">
    <property type="entry name" value="Phosphoglycerate mutase-like"/>
    <property type="match status" value="1"/>
</dbReference>
<keyword evidence="2" id="KW-1185">Reference proteome</keyword>
<dbReference type="Gene3D" id="3.40.50.1240">
    <property type="entry name" value="Phosphoglycerate mutase-like"/>
    <property type="match status" value="1"/>
</dbReference>
<dbReference type="InterPro" id="IPR013078">
    <property type="entry name" value="His_Pase_superF_clade-1"/>
</dbReference>
<comment type="caution">
    <text evidence="1">The sequence shown here is derived from an EMBL/GenBank/DDBJ whole genome shotgun (WGS) entry which is preliminary data.</text>
</comment>
<sequence>MKHIYLLRHAKSEWDEPYDSDLERGLSRRGKEQSKALREYLKESRFEFDQCLVSPAERTQKTYASLRKEILRFPKPDLREAIYDAEKEDLLFLLHGLSPSVRSVCLVGHNPGLEDLGSSLLFGETVPTKFQKFPTASFLGLSFSEDSWKDLSWGSCQLAVFWIPGQIGKE</sequence>
<proteinExistence type="predicted"/>
<dbReference type="RefSeq" id="WP_100789186.1">
    <property type="nucleotide sequence ID" value="NZ_NPDQ01000001.1"/>
</dbReference>
<evidence type="ECO:0000313" key="1">
    <source>
        <dbReference type="EMBL" id="TGK95853.1"/>
    </source>
</evidence>
<accession>A0A2M9Y6I4</accession>
<reference evidence="1" key="1">
    <citation type="journal article" date="2019" name="PLoS Negl. Trop. Dis.">
        <title>Revisiting the worldwide diversity of Leptospira species in the environment.</title>
        <authorList>
            <person name="Vincent A.T."/>
            <person name="Schiettekatte O."/>
            <person name="Bourhy P."/>
            <person name="Veyrier F.J."/>
            <person name="Picardeau M."/>
        </authorList>
    </citation>
    <scope>NUCLEOTIDE SEQUENCE [LARGE SCALE GENOMIC DNA]</scope>
    <source>
        <strain evidence="1">201800277</strain>
    </source>
</reference>
<dbReference type="InterPro" id="IPR029033">
    <property type="entry name" value="His_PPase_superfam"/>
</dbReference>
<dbReference type="AlphaFoldDB" id="A0A2M9Y6I4"/>
<dbReference type="CDD" id="cd07067">
    <property type="entry name" value="HP_PGM_like"/>
    <property type="match status" value="1"/>
</dbReference>
<dbReference type="Pfam" id="PF00300">
    <property type="entry name" value="His_Phos_1"/>
    <property type="match status" value="1"/>
</dbReference>
<name>A0A2M9Y6I4_9LEPT</name>
<organism evidence="1 2">
    <name type="scientific">Leptospira brenneri</name>
    <dbReference type="NCBI Taxonomy" id="2023182"/>
    <lineage>
        <taxon>Bacteria</taxon>
        <taxon>Pseudomonadati</taxon>
        <taxon>Spirochaetota</taxon>
        <taxon>Spirochaetia</taxon>
        <taxon>Leptospirales</taxon>
        <taxon>Leptospiraceae</taxon>
        <taxon>Leptospira</taxon>
    </lineage>
</organism>
<dbReference type="EMBL" id="RQFP01000001">
    <property type="protein sequence ID" value="TGK95853.1"/>
    <property type="molecule type" value="Genomic_DNA"/>
</dbReference>
<dbReference type="OrthoDB" id="9810154at2"/>
<evidence type="ECO:0000313" key="2">
    <source>
        <dbReference type="Proteomes" id="UP000297891"/>
    </source>
</evidence>
<protein>
    <submittedName>
        <fullName evidence="1">Phosphohistidine phosphatase</fullName>
    </submittedName>
</protein>